<keyword evidence="4" id="KW-1185">Reference proteome</keyword>
<dbReference type="Pfam" id="PF06580">
    <property type="entry name" value="His_kinase"/>
    <property type="match status" value="1"/>
</dbReference>
<evidence type="ECO:0000313" key="3">
    <source>
        <dbReference type="EMBL" id="KAB1158368.1"/>
    </source>
</evidence>
<dbReference type="OrthoDB" id="9809670at2"/>
<dbReference type="Gene3D" id="2.60.40.10">
    <property type="entry name" value="Immunoglobulins"/>
    <property type="match status" value="1"/>
</dbReference>
<sequence>MKFYKLILFILFFLIVTKTVAQLNSLKNYTLNDGLPSLKINDITQDNTGHLWFATDKGIIRFDGNDFTNYTTKNNLISNKTQIISKKNNTLLIGTNKGLSIKTYNKFINFESKKINCILKTPEHTFLGTNKGILRVREDFLSPIRTNFQIDLNSINDLEFDGTFFWIATNKGLWKLDRLINPTILKRIDLGNYTSILIDNKNVITSTYKNGLKIVKNDKAESLSNSPKKINDIVKIDNELWIVSKDEGIEILDQSYSFIKRINKYNTLKTNQINTVFQDIQKNIWIATNNHGIYKFTRNNNSPIKPKIAFQNIEVVYQPIDSIDINNYTNTLQLKPNQNHISFSYKTANINAPKKVKYRYKLNDQFSPWTFNSSINLANLNSGDYNFSIQSKVNGLESDPVKFHFYIDKPLYQKSWFQQLSGAIIILVLTSIIVNYIRKIKRKNKAKVEELELKNHLLSLEQKALQLQMNPHFIFNVLNGIKALGNSGKSTELNVTISKFATLLRGVLHNSRQEEVNIKEEIAILKNYIELEQQMSTNPFEYVINTNFEFDSEEILIPPMLIQPFIENSIKHGIKSIASGLITINFSTQKDFLLCAIIDNGIGINQSKKNKKNTNHNSIAIKVTEERIKALSKKSKFSIEEIVENNLVRGTKVFFKIPLKTDF</sequence>
<dbReference type="AlphaFoldDB" id="A0A7J5ALM4"/>
<keyword evidence="1" id="KW-0812">Transmembrane</keyword>
<dbReference type="InterPro" id="IPR011047">
    <property type="entry name" value="Quinoprotein_ADH-like_sf"/>
</dbReference>
<comment type="caution">
    <text evidence="3">The sequence shown here is derived from an EMBL/GenBank/DDBJ whole genome shotgun (WGS) entry which is preliminary data.</text>
</comment>
<dbReference type="GO" id="GO:0000155">
    <property type="term" value="F:phosphorelay sensor kinase activity"/>
    <property type="evidence" value="ECO:0007669"/>
    <property type="project" value="InterPro"/>
</dbReference>
<dbReference type="InterPro" id="IPR013783">
    <property type="entry name" value="Ig-like_fold"/>
</dbReference>
<dbReference type="InterPro" id="IPR036890">
    <property type="entry name" value="HATPase_C_sf"/>
</dbReference>
<proteinExistence type="predicted"/>
<gene>
    <name evidence="3" type="ORF">F7018_09320</name>
</gene>
<dbReference type="GO" id="GO:0016020">
    <property type="term" value="C:membrane"/>
    <property type="evidence" value="ECO:0007669"/>
    <property type="project" value="InterPro"/>
</dbReference>
<feature type="transmembrane region" description="Helical" evidence="1">
    <location>
        <begin position="416"/>
        <end position="437"/>
    </location>
</feature>
<reference evidence="3 4" key="1">
    <citation type="submission" date="2019-09" db="EMBL/GenBank/DDBJ databases">
        <authorList>
            <person name="Cao W.R."/>
        </authorList>
    </citation>
    <scope>NUCLEOTIDE SEQUENCE [LARGE SCALE GENOMIC DNA]</scope>
    <source>
        <strain evidence="4">a4</strain>
    </source>
</reference>
<dbReference type="SUPFAM" id="SSF50998">
    <property type="entry name" value="Quinoprotein alcohol dehydrogenase-like"/>
    <property type="match status" value="1"/>
</dbReference>
<dbReference type="InterPro" id="IPR011110">
    <property type="entry name" value="Reg_prop"/>
</dbReference>
<keyword evidence="1" id="KW-1133">Transmembrane helix</keyword>
<dbReference type="Gene3D" id="3.30.565.10">
    <property type="entry name" value="Histidine kinase-like ATPase, C-terminal domain"/>
    <property type="match status" value="1"/>
</dbReference>
<protein>
    <recommendedName>
        <fullName evidence="2">Signal transduction histidine kinase internal region domain-containing protein</fullName>
    </recommendedName>
</protein>
<dbReference type="InterPro" id="IPR015943">
    <property type="entry name" value="WD40/YVTN_repeat-like_dom_sf"/>
</dbReference>
<dbReference type="Proteomes" id="UP000467305">
    <property type="component" value="Unassembled WGS sequence"/>
</dbReference>
<feature type="domain" description="Signal transduction histidine kinase internal region" evidence="2">
    <location>
        <begin position="461"/>
        <end position="534"/>
    </location>
</feature>
<keyword evidence="1" id="KW-0472">Membrane</keyword>
<dbReference type="SUPFAM" id="SSF55874">
    <property type="entry name" value="ATPase domain of HSP90 chaperone/DNA topoisomerase II/histidine kinase"/>
    <property type="match status" value="1"/>
</dbReference>
<evidence type="ECO:0000313" key="4">
    <source>
        <dbReference type="Proteomes" id="UP000467305"/>
    </source>
</evidence>
<dbReference type="Pfam" id="PF07494">
    <property type="entry name" value="Reg_prop"/>
    <property type="match status" value="2"/>
</dbReference>
<dbReference type="Gene3D" id="2.130.10.10">
    <property type="entry name" value="YVTN repeat-like/Quinoprotein amine dehydrogenase"/>
    <property type="match status" value="1"/>
</dbReference>
<dbReference type="PANTHER" id="PTHR34220:SF7">
    <property type="entry name" value="SENSOR HISTIDINE KINASE YPDA"/>
    <property type="match status" value="1"/>
</dbReference>
<dbReference type="PANTHER" id="PTHR34220">
    <property type="entry name" value="SENSOR HISTIDINE KINASE YPDA"/>
    <property type="match status" value="1"/>
</dbReference>
<organism evidence="3 4">
    <name type="scientific">Tenacibaculum aiptasiae</name>
    <dbReference type="NCBI Taxonomy" id="426481"/>
    <lineage>
        <taxon>Bacteria</taxon>
        <taxon>Pseudomonadati</taxon>
        <taxon>Bacteroidota</taxon>
        <taxon>Flavobacteriia</taxon>
        <taxon>Flavobacteriales</taxon>
        <taxon>Flavobacteriaceae</taxon>
        <taxon>Tenacibaculum</taxon>
    </lineage>
</organism>
<evidence type="ECO:0000259" key="2">
    <source>
        <dbReference type="Pfam" id="PF06580"/>
    </source>
</evidence>
<name>A0A7J5ALM4_9FLAO</name>
<dbReference type="RefSeq" id="WP_150899792.1">
    <property type="nucleotide sequence ID" value="NZ_WAAU01000013.1"/>
</dbReference>
<dbReference type="InterPro" id="IPR050640">
    <property type="entry name" value="Bact_2-comp_sensor_kinase"/>
</dbReference>
<dbReference type="EMBL" id="WAAU01000013">
    <property type="protein sequence ID" value="KAB1158368.1"/>
    <property type="molecule type" value="Genomic_DNA"/>
</dbReference>
<accession>A0A7J5ALM4</accession>
<dbReference type="InterPro" id="IPR010559">
    <property type="entry name" value="Sig_transdc_His_kin_internal"/>
</dbReference>
<evidence type="ECO:0000256" key="1">
    <source>
        <dbReference type="SAM" id="Phobius"/>
    </source>
</evidence>